<keyword evidence="4" id="KW-0006">Acetoin catabolism</keyword>
<dbReference type="GO" id="GO:0004407">
    <property type="term" value="F:histone deacetylase activity"/>
    <property type="evidence" value="ECO:0007669"/>
    <property type="project" value="TreeGrafter"/>
</dbReference>
<dbReference type="PANTHER" id="PTHR10625">
    <property type="entry name" value="HISTONE DEACETYLASE HDAC1-RELATED"/>
    <property type="match status" value="1"/>
</dbReference>
<dbReference type="InterPro" id="IPR000286">
    <property type="entry name" value="HDACs"/>
</dbReference>
<evidence type="ECO:0000256" key="4">
    <source>
        <dbReference type="ARBA" id="ARBA00022627"/>
    </source>
</evidence>
<protein>
    <recommendedName>
        <fullName evidence="3">Acetoin utilization protein AcuC</fullName>
    </recommendedName>
</protein>
<dbReference type="Pfam" id="PF00850">
    <property type="entry name" value="Hist_deacetyl"/>
    <property type="match status" value="1"/>
</dbReference>
<dbReference type="AlphaFoldDB" id="A0A1Z5HQJ2"/>
<organism evidence="6 7">
    <name type="scientific">Calderihabitans maritimus</name>
    <dbReference type="NCBI Taxonomy" id="1246530"/>
    <lineage>
        <taxon>Bacteria</taxon>
        <taxon>Bacillati</taxon>
        <taxon>Bacillota</taxon>
        <taxon>Clostridia</taxon>
        <taxon>Neomoorellales</taxon>
        <taxon>Calderihabitantaceae</taxon>
        <taxon>Calderihabitans</taxon>
    </lineage>
</organism>
<evidence type="ECO:0000256" key="2">
    <source>
        <dbReference type="ARBA" id="ARBA00005947"/>
    </source>
</evidence>
<evidence type="ECO:0000256" key="3">
    <source>
        <dbReference type="ARBA" id="ARBA00020218"/>
    </source>
</evidence>
<dbReference type="Proteomes" id="UP000197032">
    <property type="component" value="Unassembled WGS sequence"/>
</dbReference>
<dbReference type="SUPFAM" id="SSF52768">
    <property type="entry name" value="Arginase/deacetylase"/>
    <property type="match status" value="1"/>
</dbReference>
<gene>
    <name evidence="6" type="ORF">KKC1_09630</name>
</gene>
<dbReference type="RefSeq" id="WP_088553282.1">
    <property type="nucleotide sequence ID" value="NZ_BDGJ01000033.1"/>
</dbReference>
<evidence type="ECO:0000313" key="6">
    <source>
        <dbReference type="EMBL" id="GAW91803.1"/>
    </source>
</evidence>
<dbReference type="Gene3D" id="3.40.800.20">
    <property type="entry name" value="Histone deacetylase domain"/>
    <property type="match status" value="1"/>
</dbReference>
<dbReference type="InterPro" id="IPR023696">
    <property type="entry name" value="Ureohydrolase_dom_sf"/>
</dbReference>
<dbReference type="GO" id="GO:0045150">
    <property type="term" value="P:acetoin catabolic process"/>
    <property type="evidence" value="ECO:0007669"/>
    <property type="project" value="UniProtKB-UniPathway"/>
</dbReference>
<name>A0A1Z5HQJ2_9FIRM</name>
<comment type="similarity">
    <text evidence="2">Belongs to the histone deacetylase family.</text>
</comment>
<comment type="caution">
    <text evidence="6">The sequence shown here is derived from an EMBL/GenBank/DDBJ whole genome shotgun (WGS) entry which is preliminary data.</text>
</comment>
<keyword evidence="7" id="KW-1185">Reference proteome</keyword>
<dbReference type="CDD" id="cd09994">
    <property type="entry name" value="HDAC_AcuC_like"/>
    <property type="match status" value="1"/>
</dbReference>
<dbReference type="OrthoDB" id="9808367at2"/>
<comment type="pathway">
    <text evidence="1">Ketone degradation; acetoin degradation.</text>
</comment>
<dbReference type="InterPro" id="IPR003085">
    <property type="entry name" value="AcuC"/>
</dbReference>
<evidence type="ECO:0000313" key="7">
    <source>
        <dbReference type="Proteomes" id="UP000197032"/>
    </source>
</evidence>
<dbReference type="PRINTS" id="PR01270">
    <property type="entry name" value="HDASUPER"/>
</dbReference>
<dbReference type="PRINTS" id="PR01272">
    <property type="entry name" value="ACUCPROTEIN"/>
</dbReference>
<feature type="domain" description="Histone deacetylase" evidence="5">
    <location>
        <begin position="22"/>
        <end position="318"/>
    </location>
</feature>
<dbReference type="InterPro" id="IPR037138">
    <property type="entry name" value="His_deacetylse_dom_sf"/>
</dbReference>
<dbReference type="UniPathway" id="UPA00040"/>
<dbReference type="InterPro" id="IPR023801">
    <property type="entry name" value="His_deacetylse_dom"/>
</dbReference>
<evidence type="ECO:0000259" key="5">
    <source>
        <dbReference type="Pfam" id="PF00850"/>
    </source>
</evidence>
<evidence type="ECO:0000256" key="1">
    <source>
        <dbReference type="ARBA" id="ARBA00005101"/>
    </source>
</evidence>
<sequence length="394" mass="44149">MSKKVYFVYSSDFLKYDLGKSHPFSPLRIQLVTEMCWDMGILLPEDLLSPRMAGPEELLLVHSERYIKMVKQAGAAGKCLPGCERYNLGTEDNPVFSGMHEAASLIVGGTLVAADYIMQGKADHVLHIAGGLHHAMHDQASGFCIYNDAAVAIAYLKQKYGARVAYIDIDAHHGDGVQWAFYSDPEVLTISFHESGRYLFPGTGDIYERGIGRGYGYTVNVPLEPFTEDDSLIDCFYRVVPSFIDAFRPDIIISQNGCDGHALDPLSHLSVTTRAYKKLTQAIHQLAHDYAQGRWIALGGGGYDYWRVVPRVWTSLWGEVSGREVSPEVPYVWLDKFARQSPVELPLFMEDSPEDFPPKPRRAEISGINWQRVEKLMYGQHLLKPAAVPLTKTF</sequence>
<dbReference type="GO" id="GO:0040029">
    <property type="term" value="P:epigenetic regulation of gene expression"/>
    <property type="evidence" value="ECO:0007669"/>
    <property type="project" value="TreeGrafter"/>
</dbReference>
<reference evidence="7" key="1">
    <citation type="journal article" date="2017" name="Appl. Environ. Microbiol.">
        <title>Genomic analysis of Calderihabitans maritimus KKC1, a thermophilic hydrogenogenic carboxydotrophic bacterium isolated from marine sediment.</title>
        <authorList>
            <person name="Omae K."/>
            <person name="Yoneda Y."/>
            <person name="Fukuyama Y."/>
            <person name="Yoshida T."/>
            <person name="Sako Y."/>
        </authorList>
    </citation>
    <scope>NUCLEOTIDE SEQUENCE [LARGE SCALE GENOMIC DNA]</scope>
    <source>
        <strain evidence="7">KKC1</strain>
    </source>
</reference>
<proteinExistence type="inferred from homology"/>
<dbReference type="PANTHER" id="PTHR10625:SF10">
    <property type="entry name" value="HISTONE DEACETYLASE HDAC1"/>
    <property type="match status" value="1"/>
</dbReference>
<accession>A0A1Z5HQJ2</accession>
<dbReference type="EMBL" id="BDGJ01000033">
    <property type="protein sequence ID" value="GAW91803.1"/>
    <property type="molecule type" value="Genomic_DNA"/>
</dbReference>